<organism evidence="1 2">
    <name type="scientific">Datura stramonium</name>
    <name type="common">Jimsonweed</name>
    <name type="synonym">Common thornapple</name>
    <dbReference type="NCBI Taxonomy" id="4076"/>
    <lineage>
        <taxon>Eukaryota</taxon>
        <taxon>Viridiplantae</taxon>
        <taxon>Streptophyta</taxon>
        <taxon>Embryophyta</taxon>
        <taxon>Tracheophyta</taxon>
        <taxon>Spermatophyta</taxon>
        <taxon>Magnoliopsida</taxon>
        <taxon>eudicotyledons</taxon>
        <taxon>Gunneridae</taxon>
        <taxon>Pentapetalae</taxon>
        <taxon>asterids</taxon>
        <taxon>lamiids</taxon>
        <taxon>Solanales</taxon>
        <taxon>Solanaceae</taxon>
        <taxon>Solanoideae</taxon>
        <taxon>Datureae</taxon>
        <taxon>Datura</taxon>
    </lineage>
</organism>
<gene>
    <name evidence="1" type="ORF">HAX54_032762</name>
</gene>
<sequence length="123" mass="14507">MKDVVDNFLGKIMTKNVPLLKYCTHQNVVAASPPRCDENLRSCHVPPSEFGEVRYTSGYWEWTKFWFRGPRKYVEPSQMLSKNRMKLRMNRDPFGDIDMSFLPRIKEENAPFVELGMEESLRD</sequence>
<evidence type="ECO:0000313" key="1">
    <source>
        <dbReference type="EMBL" id="MCD9644508.1"/>
    </source>
</evidence>
<proteinExistence type="predicted"/>
<reference evidence="1 2" key="1">
    <citation type="journal article" date="2021" name="BMC Genomics">
        <title>Datura genome reveals duplications of psychoactive alkaloid biosynthetic genes and high mutation rate following tissue culture.</title>
        <authorList>
            <person name="Rajewski A."/>
            <person name="Carter-House D."/>
            <person name="Stajich J."/>
            <person name="Litt A."/>
        </authorList>
    </citation>
    <scope>NUCLEOTIDE SEQUENCE [LARGE SCALE GENOMIC DNA]</scope>
    <source>
        <strain evidence="1">AR-01</strain>
    </source>
</reference>
<evidence type="ECO:0000313" key="2">
    <source>
        <dbReference type="Proteomes" id="UP000823775"/>
    </source>
</evidence>
<dbReference type="Proteomes" id="UP000823775">
    <property type="component" value="Unassembled WGS sequence"/>
</dbReference>
<comment type="caution">
    <text evidence="1">The sequence shown here is derived from an EMBL/GenBank/DDBJ whole genome shotgun (WGS) entry which is preliminary data.</text>
</comment>
<protein>
    <submittedName>
        <fullName evidence="1">Uncharacterized protein</fullName>
    </submittedName>
</protein>
<keyword evidence="2" id="KW-1185">Reference proteome</keyword>
<name>A0ABS8VBU7_DATST</name>
<accession>A0ABS8VBU7</accession>
<dbReference type="EMBL" id="JACEIK010004175">
    <property type="protein sequence ID" value="MCD9644508.1"/>
    <property type="molecule type" value="Genomic_DNA"/>
</dbReference>